<dbReference type="AlphaFoldDB" id="A0A6J4Q1G1"/>
<organism evidence="2">
    <name type="scientific">uncultured Rubrobacteraceae bacterium</name>
    <dbReference type="NCBI Taxonomy" id="349277"/>
    <lineage>
        <taxon>Bacteria</taxon>
        <taxon>Bacillati</taxon>
        <taxon>Actinomycetota</taxon>
        <taxon>Rubrobacteria</taxon>
        <taxon>Rubrobacterales</taxon>
        <taxon>Rubrobacteraceae</taxon>
        <taxon>environmental samples</taxon>
    </lineage>
</organism>
<sequence>MALLRTILAFIIFVILAHLGLAYAQIDENLNGLTSGIFSLGRLLEIPAQILVDALPTAEVQRQSIEESGVYFIGFAAAGLYFVLFLLLGIGRR</sequence>
<dbReference type="EMBL" id="CADCVE010000001">
    <property type="protein sequence ID" value="CAA9431867.1"/>
    <property type="molecule type" value="Genomic_DNA"/>
</dbReference>
<reference evidence="2" key="1">
    <citation type="submission" date="2020-02" db="EMBL/GenBank/DDBJ databases">
        <authorList>
            <person name="Meier V. D."/>
        </authorList>
    </citation>
    <scope>NUCLEOTIDE SEQUENCE</scope>
    <source>
        <strain evidence="2">AVDCRST_MAG28</strain>
    </source>
</reference>
<accession>A0A6J4Q1G1</accession>
<feature type="transmembrane region" description="Helical" evidence="1">
    <location>
        <begin position="70"/>
        <end position="90"/>
    </location>
</feature>
<keyword evidence="1" id="KW-0812">Transmembrane</keyword>
<protein>
    <submittedName>
        <fullName evidence="2">Uncharacterized protein</fullName>
    </submittedName>
</protein>
<proteinExistence type="predicted"/>
<gene>
    <name evidence="2" type="ORF">AVDCRST_MAG28-1511</name>
</gene>
<keyword evidence="1" id="KW-0472">Membrane</keyword>
<evidence type="ECO:0000256" key="1">
    <source>
        <dbReference type="SAM" id="Phobius"/>
    </source>
</evidence>
<name>A0A6J4Q1G1_9ACTN</name>
<evidence type="ECO:0000313" key="2">
    <source>
        <dbReference type="EMBL" id="CAA9431867.1"/>
    </source>
</evidence>
<keyword evidence="1" id="KW-1133">Transmembrane helix</keyword>